<dbReference type="SUPFAM" id="SSF57701">
    <property type="entry name" value="Zn2/Cys6 DNA-binding domain"/>
    <property type="match status" value="1"/>
</dbReference>
<dbReference type="Gene3D" id="4.10.240.10">
    <property type="entry name" value="Zn(2)-C6 fungal-type DNA-binding domain"/>
    <property type="match status" value="1"/>
</dbReference>
<dbReference type="AlphaFoldDB" id="H2AVT3"/>
<dbReference type="PANTHER" id="PTHR31644:SF2">
    <property type="entry name" value="TRANSCRIPTIONAL ACTIVATOR ARO80-RELATED"/>
    <property type="match status" value="1"/>
</dbReference>
<dbReference type="PANTHER" id="PTHR31644">
    <property type="entry name" value="TRANSCRIPTIONAL ACTIVATOR ARO80-RELATED"/>
    <property type="match status" value="1"/>
</dbReference>
<dbReference type="OrthoDB" id="2262349at2759"/>
<dbReference type="PROSITE" id="PS50048">
    <property type="entry name" value="ZN2_CY6_FUNGAL_2"/>
    <property type="match status" value="1"/>
</dbReference>
<protein>
    <recommendedName>
        <fullName evidence="2">Zn(2)-C6 fungal-type domain-containing protein</fullName>
    </recommendedName>
</protein>
<dbReference type="RefSeq" id="XP_003957618.1">
    <property type="nucleotide sequence ID" value="XM_003957569.1"/>
</dbReference>
<organism evidence="3 4">
    <name type="scientific">Kazachstania africana (strain ATCC 22294 / BCRC 22015 / CBS 2517 / CECT 1963 / NBRC 1671 / NRRL Y-8276)</name>
    <name type="common">Yeast</name>
    <name type="synonym">Kluyveromyces africanus</name>
    <dbReference type="NCBI Taxonomy" id="1071382"/>
    <lineage>
        <taxon>Eukaryota</taxon>
        <taxon>Fungi</taxon>
        <taxon>Dikarya</taxon>
        <taxon>Ascomycota</taxon>
        <taxon>Saccharomycotina</taxon>
        <taxon>Saccharomycetes</taxon>
        <taxon>Saccharomycetales</taxon>
        <taxon>Saccharomycetaceae</taxon>
        <taxon>Kazachstania</taxon>
    </lineage>
</organism>
<dbReference type="KEGG" id="kaf:KAFR_0E03310"/>
<dbReference type="GO" id="GO:0009074">
    <property type="term" value="P:aromatic amino acid family catabolic process"/>
    <property type="evidence" value="ECO:0007669"/>
    <property type="project" value="EnsemblFungi"/>
</dbReference>
<sequence>MSTSPQGKSLKTESKWRRSYKACLNCRARKVKCDLGPYDNPHPPPCVRCKREQRECLFTSRRKKKDDVISGTVSLTNVPSAITQEDDNDRIQLNSGSSKGALFSNSPKNPNTQDQSKWKYGLGSMQNTLEFLATAAGSVSKESNRRLTTARHSHQYAKETSEDFRVDDSSPSSERKDITDTSEQSVIAPLLKECGTQRATVSLIEELSRVRPKPNKKLADIDYIGPSNLLSEQEARELIDAYFLTMHPFFPNIPLQLQDPDELVNYPILLCAILTMSSRYHPFSEFGFYNGENNKRNIEVHETLWDYCQRLISQTVWAEASTRSIGTVLAFIIFTEWNPRQIHWRRTDYANSAEKDTDVPHSQKDDDGLTGIGAIRRSDRMSWMLTGSAVRLAQDMGFIETSTKIFVASHISDTFASMNMNQRCALSETFSVVGFGAGRERASAIDSEQTDVDEVGNEKFYLEQMLQNEESRERWTRVLERLQHNNDKKNGPLTDLEREFLNDEYVLYYANRNDEMVQQHLQLPFPLKFSFHQRAKIELIRIILIAYDTIYYDKGKRKLTSNDQVHNLAVLGILSPLIEGWYATYRNLLKISSGQPYSIEIRKNKRAVHELGEEINRESILSDYYYCQLYIYSLALQVDVKGPKLRINEATKSAKYVELAYVAAKEILISSTRVHRLKMLKYMPVRWVMRIVRAVSFLVKCYLTLTGGGGVPNSEAQTILKLCCISLDETIHTIRLAALILKEASPDELHLCVRYSAILLYLCKEMNLKSKRNQKLLVSHGILINESRNRQMGSRRTKATQDSDIDLGSTDDSKNIQSNNELLPNNISTTNGLTTSLFNTEEMRSETPNQRIPTSAVADNTPNNLDNDGTNNPTNFPSLPDEAIDWFSGSADIGLDFVEPWTELLEQRFLQSGDGNNIFEELYNQVNMPNFAEYTSLE</sequence>
<dbReference type="HOGENOM" id="CLU_005663_0_0_1"/>
<evidence type="ECO:0000259" key="2">
    <source>
        <dbReference type="PROSITE" id="PS50048"/>
    </source>
</evidence>
<dbReference type="eggNOG" id="ENOG502QQTI">
    <property type="taxonomic scope" value="Eukaryota"/>
</dbReference>
<evidence type="ECO:0000313" key="3">
    <source>
        <dbReference type="EMBL" id="CCF58483.1"/>
    </source>
</evidence>
<reference evidence="3 4" key="1">
    <citation type="journal article" date="2011" name="Proc. Natl. Acad. Sci. U.S.A.">
        <title>Evolutionary erosion of yeast sex chromosomes by mating-type switching accidents.</title>
        <authorList>
            <person name="Gordon J.L."/>
            <person name="Armisen D."/>
            <person name="Proux-Wera E."/>
            <person name="Oheigeartaigh S.S."/>
            <person name="Byrne K.P."/>
            <person name="Wolfe K.H."/>
        </authorList>
    </citation>
    <scope>NUCLEOTIDE SEQUENCE [LARGE SCALE GENOMIC DNA]</scope>
    <source>
        <strain evidence="4">ATCC 22294 / BCRC 22015 / CBS 2517 / CECT 1963 / NBRC 1671 / NRRL Y-8276</strain>
    </source>
</reference>
<dbReference type="EMBL" id="HE650825">
    <property type="protein sequence ID" value="CCF58483.1"/>
    <property type="molecule type" value="Genomic_DNA"/>
</dbReference>
<dbReference type="InterPro" id="IPR052780">
    <property type="entry name" value="AAA_Catabolism_Regulators"/>
</dbReference>
<evidence type="ECO:0000256" key="1">
    <source>
        <dbReference type="SAM" id="MobiDB-lite"/>
    </source>
</evidence>
<feature type="region of interest" description="Disordered" evidence="1">
    <location>
        <begin position="845"/>
        <end position="875"/>
    </location>
</feature>
<evidence type="ECO:0000313" key="4">
    <source>
        <dbReference type="Proteomes" id="UP000005220"/>
    </source>
</evidence>
<dbReference type="SMART" id="SM00066">
    <property type="entry name" value="GAL4"/>
    <property type="match status" value="1"/>
</dbReference>
<dbReference type="InParanoid" id="H2AVT3"/>
<dbReference type="Pfam" id="PF00172">
    <property type="entry name" value="Zn_clus"/>
    <property type="match status" value="1"/>
</dbReference>
<feature type="compositionally biased region" description="Polar residues" evidence="1">
    <location>
        <begin position="91"/>
        <end position="115"/>
    </location>
</feature>
<feature type="domain" description="Zn(2)-C6 fungal-type" evidence="2">
    <location>
        <begin position="22"/>
        <end position="58"/>
    </location>
</feature>
<dbReference type="GO" id="GO:0045944">
    <property type="term" value="P:positive regulation of transcription by RNA polymerase II"/>
    <property type="evidence" value="ECO:0007669"/>
    <property type="project" value="EnsemblFungi"/>
</dbReference>
<feature type="region of interest" description="Disordered" evidence="1">
    <location>
        <begin position="81"/>
        <end position="118"/>
    </location>
</feature>
<dbReference type="FunCoup" id="H2AVT3">
    <property type="interactions" value="415"/>
</dbReference>
<dbReference type="GO" id="GO:0005634">
    <property type="term" value="C:nucleus"/>
    <property type="evidence" value="ECO:0007669"/>
    <property type="project" value="EnsemblFungi"/>
</dbReference>
<keyword evidence="4" id="KW-1185">Reference proteome</keyword>
<feature type="region of interest" description="Disordered" evidence="1">
    <location>
        <begin position="788"/>
        <end position="826"/>
    </location>
</feature>
<dbReference type="GO" id="GO:0000981">
    <property type="term" value="F:DNA-binding transcription factor activity, RNA polymerase II-specific"/>
    <property type="evidence" value="ECO:0007669"/>
    <property type="project" value="EnsemblFungi"/>
</dbReference>
<name>H2AVT3_KAZAF</name>
<dbReference type="CDD" id="cd00067">
    <property type="entry name" value="GAL4"/>
    <property type="match status" value="1"/>
</dbReference>
<accession>H2AVT3</accession>
<feature type="compositionally biased region" description="Polar residues" evidence="1">
    <location>
        <begin position="815"/>
        <end position="826"/>
    </location>
</feature>
<feature type="region of interest" description="Disordered" evidence="1">
    <location>
        <begin position="140"/>
        <end position="182"/>
    </location>
</feature>
<dbReference type="PROSITE" id="PS00463">
    <property type="entry name" value="ZN2_CY6_FUNGAL_1"/>
    <property type="match status" value="1"/>
</dbReference>
<dbReference type="STRING" id="1071382.H2AVT3"/>
<dbReference type="InterPro" id="IPR001138">
    <property type="entry name" value="Zn2Cys6_DnaBD"/>
</dbReference>
<gene>
    <name evidence="3" type="primary">KAFR0E03310</name>
    <name evidence="3" type="ORF">KAFR_0E03310</name>
</gene>
<dbReference type="Proteomes" id="UP000005220">
    <property type="component" value="Chromosome 5"/>
</dbReference>
<dbReference type="InterPro" id="IPR036864">
    <property type="entry name" value="Zn2-C6_fun-type_DNA-bd_sf"/>
</dbReference>
<feature type="compositionally biased region" description="Basic and acidic residues" evidence="1">
    <location>
        <begin position="156"/>
        <end position="179"/>
    </location>
</feature>
<dbReference type="GeneID" id="13883220"/>
<dbReference type="CDD" id="cd12148">
    <property type="entry name" value="fungal_TF_MHR"/>
    <property type="match status" value="1"/>
</dbReference>
<proteinExistence type="predicted"/>
<dbReference type="GO" id="GO:0008270">
    <property type="term" value="F:zinc ion binding"/>
    <property type="evidence" value="ECO:0007669"/>
    <property type="project" value="InterPro"/>
</dbReference>
<feature type="compositionally biased region" description="Polar residues" evidence="1">
    <location>
        <begin position="846"/>
        <end position="875"/>
    </location>
</feature>